<organism>
    <name type="scientific">Solenopsis invicta</name>
    <name type="common">Red imported fire ant</name>
    <name type="synonym">Solenopsis wagneri</name>
    <dbReference type="NCBI Taxonomy" id="13686"/>
    <lineage>
        <taxon>Eukaryota</taxon>
        <taxon>Metazoa</taxon>
        <taxon>Ecdysozoa</taxon>
        <taxon>Arthropoda</taxon>
        <taxon>Hexapoda</taxon>
        <taxon>Insecta</taxon>
        <taxon>Pterygota</taxon>
        <taxon>Neoptera</taxon>
        <taxon>Endopterygota</taxon>
        <taxon>Hymenoptera</taxon>
        <taxon>Apocrita</taxon>
        <taxon>Aculeata</taxon>
        <taxon>Formicoidea</taxon>
        <taxon>Formicidae</taxon>
        <taxon>Myrmicinae</taxon>
        <taxon>Solenopsis</taxon>
    </lineage>
</organism>
<feature type="non-terminal residue" evidence="1">
    <location>
        <position position="170"/>
    </location>
</feature>
<protein>
    <recommendedName>
        <fullName evidence="2">Immunoglobulin I-set domain-containing protein</fullName>
    </recommendedName>
</protein>
<reference evidence="1" key="1">
    <citation type="journal article" date="2011" name="Proc. Natl. Acad. Sci. U.S.A.">
        <title>The genome of the fire ant Solenopsis invicta.</title>
        <authorList>
            <person name="Wurm Y."/>
            <person name="Wang J."/>
            <person name="Riba-Grognuz O."/>
            <person name="Corona M."/>
            <person name="Nygaard S."/>
            <person name="Hunt B.G."/>
            <person name="Ingram K.K."/>
            <person name="Falquet L."/>
            <person name="Nipitwattanaphon M."/>
            <person name="Gotzek D."/>
            <person name="Dijkstra M.B."/>
            <person name="Oettler J."/>
            <person name="Comtesse F."/>
            <person name="Shih C.J."/>
            <person name="Wu W.J."/>
            <person name="Yang C.C."/>
            <person name="Thomas J."/>
            <person name="Beaudoing E."/>
            <person name="Pradervand S."/>
            <person name="Flegel V."/>
            <person name="Cook E.D."/>
            <person name="Fabbretti R."/>
            <person name="Stockinger H."/>
            <person name="Long L."/>
            <person name="Farmerie W.G."/>
            <person name="Oakey J."/>
            <person name="Boomsma J.J."/>
            <person name="Pamilo P."/>
            <person name="Yi S.V."/>
            <person name="Heinze J."/>
            <person name="Goodisman M.A."/>
            <person name="Farinelli L."/>
            <person name="Harshman K."/>
            <person name="Hulo N."/>
            <person name="Cerutti L."/>
            <person name="Xenarios I."/>
            <person name="Shoemaker D."/>
            <person name="Keller L."/>
        </authorList>
    </citation>
    <scope>NUCLEOTIDE SEQUENCE [LARGE SCALE GENOMIC DNA]</scope>
</reference>
<sequence>MWLLIKKFTERDVGSYKCVSTNSLGKADGTLRLYGKLYMLRSSKKSFICFKLLYALKSSNIEIKIGFDRVGSRGKDHVSIIGGKYPRPLKVLVPVVASAVFPEVAACHTSYQCFSSYRYYGHGEEGIYYWSPLSYLVPDDFVPKKDKNVERMCEIFEQKCYIAHYLIRIA</sequence>
<evidence type="ECO:0008006" key="2">
    <source>
        <dbReference type="Google" id="ProtNLM"/>
    </source>
</evidence>
<dbReference type="EMBL" id="GL761691">
    <property type="protein sequence ID" value="EFZ22904.1"/>
    <property type="molecule type" value="Genomic_DNA"/>
</dbReference>
<gene>
    <name evidence="1" type="ORF">SINV_01538</name>
</gene>
<dbReference type="Gene3D" id="2.60.40.10">
    <property type="entry name" value="Immunoglobulins"/>
    <property type="match status" value="1"/>
</dbReference>
<name>E9I947_SOLIN</name>
<accession>E9I947</accession>
<proteinExistence type="predicted"/>
<dbReference type="AlphaFoldDB" id="E9I947"/>
<dbReference type="InterPro" id="IPR013783">
    <property type="entry name" value="Ig-like_fold"/>
</dbReference>
<dbReference type="HOGENOM" id="CLU_1572604_0_0_1"/>
<evidence type="ECO:0000313" key="1">
    <source>
        <dbReference type="EMBL" id="EFZ22904.1"/>
    </source>
</evidence>